<name>A0ABS8JIT2_9GAMM</name>
<dbReference type="InterPro" id="IPR001789">
    <property type="entry name" value="Sig_transdc_resp-reg_receiver"/>
</dbReference>
<dbReference type="InterPro" id="IPR003594">
    <property type="entry name" value="HATPase_dom"/>
</dbReference>
<gene>
    <name evidence="18" type="ORF">LK996_10080</name>
</gene>
<feature type="modified residue" description="Phosphohistidine" evidence="12">
    <location>
        <position position="710"/>
    </location>
</feature>
<dbReference type="Pfam" id="PF00512">
    <property type="entry name" value="HisKA"/>
    <property type="match status" value="1"/>
</dbReference>
<dbReference type="InterPro" id="IPR005467">
    <property type="entry name" value="His_kinase_dom"/>
</dbReference>
<dbReference type="InterPro" id="IPR011006">
    <property type="entry name" value="CheY-like_superfamily"/>
</dbReference>
<dbReference type="EMBL" id="JAJGAK010000002">
    <property type="protein sequence ID" value="MCC8363420.1"/>
    <property type="molecule type" value="Genomic_DNA"/>
</dbReference>
<evidence type="ECO:0000256" key="6">
    <source>
        <dbReference type="ARBA" id="ARBA00022692"/>
    </source>
</evidence>
<dbReference type="CDD" id="cd00082">
    <property type="entry name" value="HisKA"/>
    <property type="match status" value="1"/>
</dbReference>
<evidence type="ECO:0000256" key="1">
    <source>
        <dbReference type="ARBA" id="ARBA00000085"/>
    </source>
</evidence>
<dbReference type="Gene3D" id="3.30.450.20">
    <property type="entry name" value="PAS domain"/>
    <property type="match status" value="1"/>
</dbReference>
<dbReference type="SMART" id="SM00388">
    <property type="entry name" value="HisKA"/>
    <property type="match status" value="1"/>
</dbReference>
<dbReference type="CDD" id="cd17546">
    <property type="entry name" value="REC_hyHK_CKI1_RcsC-like"/>
    <property type="match status" value="1"/>
</dbReference>
<dbReference type="Pfam" id="PF01627">
    <property type="entry name" value="Hpt"/>
    <property type="match status" value="1"/>
</dbReference>
<keyword evidence="9" id="KW-1133">Transmembrane helix</keyword>
<dbReference type="InterPro" id="IPR008207">
    <property type="entry name" value="Sig_transdc_His_kin_Hpt_dom"/>
</dbReference>
<evidence type="ECO:0000259" key="16">
    <source>
        <dbReference type="PROSITE" id="PS50110"/>
    </source>
</evidence>
<accession>A0ABS8JIT2</accession>
<dbReference type="InterPro" id="IPR035965">
    <property type="entry name" value="PAS-like_dom_sf"/>
</dbReference>
<dbReference type="PANTHER" id="PTHR45339:SF1">
    <property type="entry name" value="HYBRID SIGNAL TRANSDUCTION HISTIDINE KINASE J"/>
    <property type="match status" value="1"/>
</dbReference>
<evidence type="ECO:0000256" key="9">
    <source>
        <dbReference type="ARBA" id="ARBA00022989"/>
    </source>
</evidence>
<keyword evidence="7" id="KW-0547">Nucleotide-binding</keyword>
<dbReference type="Gene3D" id="3.40.50.2300">
    <property type="match status" value="1"/>
</dbReference>
<dbReference type="InterPro" id="IPR036097">
    <property type="entry name" value="HisK_dim/P_sf"/>
</dbReference>
<dbReference type="CDD" id="cd00130">
    <property type="entry name" value="PAS"/>
    <property type="match status" value="1"/>
</dbReference>
<keyword evidence="19" id="KW-1185">Reference proteome</keyword>
<dbReference type="CDD" id="cd16922">
    <property type="entry name" value="HATPase_EvgS-ArcB-TorS-like"/>
    <property type="match status" value="1"/>
</dbReference>
<keyword evidence="10" id="KW-0902">Two-component regulatory system</keyword>
<dbReference type="SUPFAM" id="SSF47226">
    <property type="entry name" value="Histidine-containing phosphotransfer domain, HPT domain"/>
    <property type="match status" value="1"/>
</dbReference>
<organism evidence="18 19">
    <name type="scientific">Noviluteimonas lactosilytica</name>
    <dbReference type="NCBI Taxonomy" id="2888523"/>
    <lineage>
        <taxon>Bacteria</taxon>
        <taxon>Pseudomonadati</taxon>
        <taxon>Pseudomonadota</taxon>
        <taxon>Gammaproteobacteria</taxon>
        <taxon>Lysobacterales</taxon>
        <taxon>Lysobacteraceae</taxon>
        <taxon>Noviluteimonas</taxon>
    </lineage>
</organism>
<evidence type="ECO:0000256" key="12">
    <source>
        <dbReference type="PROSITE-ProRule" id="PRU00110"/>
    </source>
</evidence>
<dbReference type="EC" id="2.7.13.3" evidence="3"/>
<keyword evidence="6" id="KW-0812">Transmembrane</keyword>
<dbReference type="SUPFAM" id="SSF55785">
    <property type="entry name" value="PYP-like sensor domain (PAS domain)"/>
    <property type="match status" value="1"/>
</dbReference>
<comment type="catalytic activity">
    <reaction evidence="1">
        <text>ATP + protein L-histidine = ADP + protein N-phospho-L-histidine.</text>
        <dbReference type="EC" id="2.7.13.3"/>
    </reaction>
</comment>
<evidence type="ECO:0000256" key="2">
    <source>
        <dbReference type="ARBA" id="ARBA00004651"/>
    </source>
</evidence>
<dbReference type="PROSITE" id="PS50110">
    <property type="entry name" value="RESPONSE_REGULATORY"/>
    <property type="match status" value="1"/>
</dbReference>
<evidence type="ECO:0000256" key="5">
    <source>
        <dbReference type="ARBA" id="ARBA00022553"/>
    </source>
</evidence>
<comment type="subcellular location">
    <subcellularLocation>
        <location evidence="2">Cell membrane</location>
        <topology evidence="2">Multi-pass membrane protein</topology>
    </subcellularLocation>
</comment>
<evidence type="ECO:0000256" key="11">
    <source>
        <dbReference type="ARBA" id="ARBA00023136"/>
    </source>
</evidence>
<dbReference type="RefSeq" id="WP_230527046.1">
    <property type="nucleotide sequence ID" value="NZ_JAJGAK010000002.1"/>
</dbReference>
<reference evidence="18" key="1">
    <citation type="submission" date="2021-10" db="EMBL/GenBank/DDBJ databases">
        <authorList>
            <person name="Lyu M."/>
            <person name="Wang X."/>
            <person name="Meng X."/>
            <person name="Xu K."/>
        </authorList>
    </citation>
    <scope>NUCLEOTIDE SEQUENCE</scope>
    <source>
        <strain evidence="18">A6</strain>
    </source>
</reference>
<proteinExistence type="predicted"/>
<keyword evidence="5 13" id="KW-0597">Phosphoprotein</keyword>
<evidence type="ECO:0000313" key="19">
    <source>
        <dbReference type="Proteomes" id="UP001165293"/>
    </source>
</evidence>
<dbReference type="InterPro" id="IPR003661">
    <property type="entry name" value="HisK_dim/P_dom"/>
</dbReference>
<feature type="region of interest" description="Disordered" evidence="14">
    <location>
        <begin position="733"/>
        <end position="752"/>
    </location>
</feature>
<dbReference type="InterPro" id="IPR036890">
    <property type="entry name" value="HATPase_C_sf"/>
</dbReference>
<evidence type="ECO:0000313" key="18">
    <source>
        <dbReference type="EMBL" id="MCC8363420.1"/>
    </source>
</evidence>
<sequence length="752" mass="81918">MVAPHAPAGVLRAQLDRVRLELALRAARLIVWVWDMATDLFEMSDEDRAYVGLAPDHVRTAQTFALMHPDDIAPSMGYIARTKAGEPNVPIEFRLPDGKGGWRWWVGRASRFGDGELPLIVGVCYDDTDRRHHEAALEASEHAARHLEEEKARFLATISHEIRTPLNGVVGMIELLSHTALDGEQRRMVDTSRDSALVLLSLLNDVLDYSKLEAGRLDLEAARLSPRRLVEQVGAALGAQAAPRGIDVDIVVDADVPHRVVGDRVRLRQILANLGGNAVKFTERGRVELRIGVESRDASHARLRFDVVDTGIGIPEAIVPTLFQPFRQADASTTRRFGGTGLGLSIVGHLASLMEGRVECESREGEGSRFSFVAPMQIAKDPDTQRGRPTHVIAYADDARRRILLRDMLLELGADVATAADRDELVEALSDAPRDTPCTLVVDKRTTLAGQLLAGLPSSLPLGDMPVVVVRGIDASMEAGPRIVQVDGNPLTRANLLQAIDQALGRSTPEPRTPVQPTAPELPMEAAARLGRLVLLADDHPVNREVIVQQLRQLGYACDAVADGEQAWARLQHGGRARYALLLTDCQMPGLDGFALTARIREAERNGAWPALPIAAITASATQDEGDKCLQAGMDAFLAKPVQLDDLRRMLARTLPPIDGYDALSRLVQGDRDRLRRILGAYVLDTRGDLERWDTASALGDRDALRRLAHKLKSGCVQVGALDAATAMESVEQHPRAGHLQELAPRGGTGRC</sequence>
<dbReference type="SMART" id="SM00387">
    <property type="entry name" value="HATPase_c"/>
    <property type="match status" value="1"/>
</dbReference>
<dbReference type="PANTHER" id="PTHR45339">
    <property type="entry name" value="HYBRID SIGNAL TRANSDUCTION HISTIDINE KINASE J"/>
    <property type="match status" value="1"/>
</dbReference>
<evidence type="ECO:0000256" key="7">
    <source>
        <dbReference type="ARBA" id="ARBA00022741"/>
    </source>
</evidence>
<keyword evidence="4" id="KW-1003">Cell membrane</keyword>
<evidence type="ECO:0000256" key="8">
    <source>
        <dbReference type="ARBA" id="ARBA00022840"/>
    </source>
</evidence>
<dbReference type="Gene3D" id="1.10.287.130">
    <property type="match status" value="1"/>
</dbReference>
<evidence type="ECO:0000256" key="3">
    <source>
        <dbReference type="ARBA" id="ARBA00012438"/>
    </source>
</evidence>
<feature type="domain" description="Histidine kinase" evidence="15">
    <location>
        <begin position="157"/>
        <end position="378"/>
    </location>
</feature>
<dbReference type="Gene3D" id="1.20.120.160">
    <property type="entry name" value="HPT domain"/>
    <property type="match status" value="1"/>
</dbReference>
<feature type="domain" description="HPt" evidence="17">
    <location>
        <begin position="671"/>
        <end position="752"/>
    </location>
</feature>
<dbReference type="InterPro" id="IPR036641">
    <property type="entry name" value="HPT_dom_sf"/>
</dbReference>
<protein>
    <recommendedName>
        <fullName evidence="3">histidine kinase</fullName>
        <ecNumber evidence="3">2.7.13.3</ecNumber>
    </recommendedName>
</protein>
<evidence type="ECO:0000256" key="10">
    <source>
        <dbReference type="ARBA" id="ARBA00023012"/>
    </source>
</evidence>
<evidence type="ECO:0000256" key="14">
    <source>
        <dbReference type="SAM" id="MobiDB-lite"/>
    </source>
</evidence>
<dbReference type="PRINTS" id="PR00344">
    <property type="entry name" value="BCTRLSENSOR"/>
</dbReference>
<keyword evidence="8" id="KW-0067">ATP-binding</keyword>
<dbReference type="SUPFAM" id="SSF47384">
    <property type="entry name" value="Homodimeric domain of signal transducing histidine kinase"/>
    <property type="match status" value="1"/>
</dbReference>
<dbReference type="SMART" id="SM00448">
    <property type="entry name" value="REC"/>
    <property type="match status" value="1"/>
</dbReference>
<dbReference type="NCBIfam" id="TIGR00229">
    <property type="entry name" value="sensory_box"/>
    <property type="match status" value="1"/>
</dbReference>
<dbReference type="InterPro" id="IPR004358">
    <property type="entry name" value="Sig_transdc_His_kin-like_C"/>
</dbReference>
<dbReference type="SUPFAM" id="SSF55874">
    <property type="entry name" value="ATPase domain of HSP90 chaperone/DNA topoisomerase II/histidine kinase"/>
    <property type="match status" value="1"/>
</dbReference>
<dbReference type="SUPFAM" id="SSF52172">
    <property type="entry name" value="CheY-like"/>
    <property type="match status" value="1"/>
</dbReference>
<keyword evidence="11" id="KW-0472">Membrane</keyword>
<evidence type="ECO:0000259" key="17">
    <source>
        <dbReference type="PROSITE" id="PS50894"/>
    </source>
</evidence>
<dbReference type="Pfam" id="PF00072">
    <property type="entry name" value="Response_reg"/>
    <property type="match status" value="1"/>
</dbReference>
<comment type="caution">
    <text evidence="18">The sequence shown here is derived from an EMBL/GenBank/DDBJ whole genome shotgun (WGS) entry which is preliminary data.</text>
</comment>
<dbReference type="PROSITE" id="PS50894">
    <property type="entry name" value="HPT"/>
    <property type="match status" value="1"/>
</dbReference>
<dbReference type="PROSITE" id="PS50109">
    <property type="entry name" value="HIS_KIN"/>
    <property type="match status" value="1"/>
</dbReference>
<feature type="modified residue" description="4-aspartylphosphate" evidence="13">
    <location>
        <position position="585"/>
    </location>
</feature>
<dbReference type="Pfam" id="PF02518">
    <property type="entry name" value="HATPase_c"/>
    <property type="match status" value="1"/>
</dbReference>
<dbReference type="InterPro" id="IPR000014">
    <property type="entry name" value="PAS"/>
</dbReference>
<evidence type="ECO:0000259" key="15">
    <source>
        <dbReference type="PROSITE" id="PS50109"/>
    </source>
</evidence>
<feature type="domain" description="Response regulatory" evidence="16">
    <location>
        <begin position="533"/>
        <end position="655"/>
    </location>
</feature>
<dbReference type="Proteomes" id="UP001165293">
    <property type="component" value="Unassembled WGS sequence"/>
</dbReference>
<evidence type="ECO:0000256" key="4">
    <source>
        <dbReference type="ARBA" id="ARBA00022475"/>
    </source>
</evidence>
<evidence type="ECO:0000256" key="13">
    <source>
        <dbReference type="PROSITE-ProRule" id="PRU00169"/>
    </source>
</evidence>
<dbReference type="Gene3D" id="3.30.565.10">
    <property type="entry name" value="Histidine kinase-like ATPase, C-terminal domain"/>
    <property type="match status" value="1"/>
</dbReference>